<feature type="active site" evidence="5">
    <location>
        <position position="20"/>
    </location>
</feature>
<dbReference type="PROSITE" id="PS51160">
    <property type="entry name" value="ACYLPHOSPHATASE_3"/>
    <property type="match status" value="1"/>
</dbReference>
<proteinExistence type="inferred from homology"/>
<evidence type="ECO:0000256" key="1">
    <source>
        <dbReference type="ARBA" id="ARBA00005614"/>
    </source>
</evidence>
<evidence type="ECO:0000259" key="8">
    <source>
        <dbReference type="PROSITE" id="PS51160"/>
    </source>
</evidence>
<dbReference type="NCBIfam" id="NF011000">
    <property type="entry name" value="PRK14426.1"/>
    <property type="match status" value="1"/>
</dbReference>
<evidence type="ECO:0000256" key="6">
    <source>
        <dbReference type="RuleBase" id="RU000553"/>
    </source>
</evidence>
<dbReference type="Proteomes" id="UP000029224">
    <property type="component" value="Unassembled WGS sequence"/>
</dbReference>
<feature type="domain" description="Acylphosphatase-like" evidence="8">
    <location>
        <begin position="5"/>
        <end position="91"/>
    </location>
</feature>
<dbReference type="Pfam" id="PF00708">
    <property type="entry name" value="Acylphosphatase"/>
    <property type="match status" value="1"/>
</dbReference>
<dbReference type="PANTHER" id="PTHR47268:SF4">
    <property type="entry name" value="ACYLPHOSPHATASE"/>
    <property type="match status" value="1"/>
</dbReference>
<sequence>MTQYCQKLIVTGMVQGVGFRYHTCHEGLKLGLTGYAKNLHDGSVEVVACGDESKVEALCEWLLKGPRTASVDSVTREPCEQTKAYSGFVIM</sequence>
<dbReference type="EMBL" id="BBMT01000004">
    <property type="protein sequence ID" value="GAL34388.1"/>
    <property type="molecule type" value="Genomic_DNA"/>
</dbReference>
<dbReference type="EC" id="3.6.1.7" evidence="2 5"/>
<dbReference type="OrthoDB" id="5295388at2"/>
<dbReference type="InterPro" id="IPR001792">
    <property type="entry name" value="Acylphosphatase-like_dom"/>
</dbReference>
<evidence type="ECO:0000313" key="10">
    <source>
        <dbReference type="Proteomes" id="UP000029224"/>
    </source>
</evidence>
<evidence type="ECO:0000256" key="7">
    <source>
        <dbReference type="RuleBase" id="RU004168"/>
    </source>
</evidence>
<evidence type="ECO:0000256" key="2">
    <source>
        <dbReference type="ARBA" id="ARBA00012150"/>
    </source>
</evidence>
<comment type="caution">
    <text evidence="9">The sequence shown here is derived from an EMBL/GenBank/DDBJ whole genome shotgun (WGS) entry which is preliminary data.</text>
</comment>
<evidence type="ECO:0000256" key="4">
    <source>
        <dbReference type="ARBA" id="ARBA00047645"/>
    </source>
</evidence>
<dbReference type="PROSITE" id="PS00150">
    <property type="entry name" value="ACYLPHOSPHATASE_1"/>
    <property type="match status" value="1"/>
</dbReference>
<reference evidence="9 10" key="2">
    <citation type="submission" date="2014-09" db="EMBL/GenBank/DDBJ databases">
        <authorList>
            <consortium name="NBRP consortium"/>
            <person name="Sawabe T."/>
            <person name="Meirelles P."/>
            <person name="Nakanishi M."/>
            <person name="Sayaka M."/>
            <person name="Hattori M."/>
            <person name="Ohkuma M."/>
        </authorList>
    </citation>
    <scope>NUCLEOTIDE SEQUENCE [LARGE SCALE GENOMIC DNA]</scope>
    <source>
        <strain evidence="9 10">JCM 19240</strain>
    </source>
</reference>
<dbReference type="Gene3D" id="3.30.70.100">
    <property type="match status" value="1"/>
</dbReference>
<evidence type="ECO:0000256" key="3">
    <source>
        <dbReference type="ARBA" id="ARBA00015991"/>
    </source>
</evidence>
<reference evidence="9 10" key="1">
    <citation type="submission" date="2014-09" db="EMBL/GenBank/DDBJ databases">
        <title>Vibrio maritimus JCM 19240. (C210) whole genome shotgun sequence.</title>
        <authorList>
            <person name="Sawabe T."/>
            <person name="Meirelles P."/>
            <person name="Nakanishi M."/>
            <person name="Sayaka M."/>
            <person name="Hattori M."/>
            <person name="Ohkuma M."/>
        </authorList>
    </citation>
    <scope>NUCLEOTIDE SEQUENCE [LARGE SCALE GENOMIC DNA]</scope>
    <source>
        <strain evidence="9 10">JCM 19240</strain>
    </source>
</reference>
<gene>
    <name evidence="9" type="ORF">JCM19240_1296</name>
</gene>
<dbReference type="PANTHER" id="PTHR47268">
    <property type="entry name" value="ACYLPHOSPHATASE"/>
    <property type="match status" value="1"/>
</dbReference>
<dbReference type="InterPro" id="IPR036046">
    <property type="entry name" value="Acylphosphatase-like_dom_sf"/>
</dbReference>
<dbReference type="InterPro" id="IPR017968">
    <property type="entry name" value="Acylphosphatase_CS"/>
</dbReference>
<comment type="similarity">
    <text evidence="1 7">Belongs to the acylphosphatase family.</text>
</comment>
<dbReference type="AlphaFoldDB" id="A0A090T591"/>
<comment type="catalytic activity">
    <reaction evidence="4 5 6">
        <text>an acyl phosphate + H2O = a carboxylate + phosphate + H(+)</text>
        <dbReference type="Rhea" id="RHEA:14965"/>
        <dbReference type="ChEBI" id="CHEBI:15377"/>
        <dbReference type="ChEBI" id="CHEBI:15378"/>
        <dbReference type="ChEBI" id="CHEBI:29067"/>
        <dbReference type="ChEBI" id="CHEBI:43474"/>
        <dbReference type="ChEBI" id="CHEBI:59918"/>
        <dbReference type="EC" id="3.6.1.7"/>
    </reaction>
</comment>
<dbReference type="NCBIfam" id="NF011019">
    <property type="entry name" value="PRK14448.1"/>
    <property type="match status" value="1"/>
</dbReference>
<evidence type="ECO:0000313" key="9">
    <source>
        <dbReference type="EMBL" id="GAL34388.1"/>
    </source>
</evidence>
<evidence type="ECO:0000256" key="5">
    <source>
        <dbReference type="PROSITE-ProRule" id="PRU00520"/>
    </source>
</evidence>
<dbReference type="SUPFAM" id="SSF54975">
    <property type="entry name" value="Acylphosphatase/BLUF domain-like"/>
    <property type="match status" value="1"/>
</dbReference>
<keyword evidence="10" id="KW-1185">Reference proteome</keyword>
<keyword evidence="5 6" id="KW-0378">Hydrolase</keyword>
<feature type="active site" evidence="5">
    <location>
        <position position="38"/>
    </location>
</feature>
<dbReference type="GO" id="GO:0003998">
    <property type="term" value="F:acylphosphatase activity"/>
    <property type="evidence" value="ECO:0007669"/>
    <property type="project" value="UniProtKB-EC"/>
</dbReference>
<name>A0A090T591_9VIBR</name>
<accession>A0A090T591</accession>
<dbReference type="InterPro" id="IPR020456">
    <property type="entry name" value="Acylphosphatase"/>
</dbReference>
<dbReference type="PROSITE" id="PS00151">
    <property type="entry name" value="ACYLPHOSPHATASE_2"/>
    <property type="match status" value="1"/>
</dbReference>
<organism evidence="9 10">
    <name type="scientific">Vibrio maritimus</name>
    <dbReference type="NCBI Taxonomy" id="990268"/>
    <lineage>
        <taxon>Bacteria</taxon>
        <taxon>Pseudomonadati</taxon>
        <taxon>Pseudomonadota</taxon>
        <taxon>Gammaproteobacteria</taxon>
        <taxon>Vibrionales</taxon>
        <taxon>Vibrionaceae</taxon>
        <taxon>Vibrio</taxon>
    </lineage>
</organism>
<protein>
    <recommendedName>
        <fullName evidence="3 5">Acylphosphatase</fullName>
        <ecNumber evidence="2 5">3.6.1.7</ecNumber>
    </recommendedName>
</protein>